<sequence length="241" mass="27918">INKAKYEDLKKKKIKTKKREIKLLEEANFYSEEVRRIVSDTYGFEDLYKGGLSIRTPLNSNYQIEALKALREGLEEYDRRHGWRGPVTNIDIVDWQNNIHKFTPDKSLNWKLAKVIDVNKLTLKIEIEDKEIGFIDFKNVNWTRKKSFEDFLKLNDIIYVSKIKKNKWNLKQLPKINGAIVVMDPYTGRVLAMVGGFSFKLSEFNRATQAKRQPGSAFKPIVYAAALENGFTPSTLILDAP</sequence>
<dbReference type="CDD" id="cd00164">
    <property type="entry name" value="S1_like"/>
    <property type="match status" value="1"/>
</dbReference>
<dbReference type="GO" id="GO:0009252">
    <property type="term" value="P:peptidoglycan biosynthetic process"/>
    <property type="evidence" value="ECO:0007669"/>
    <property type="project" value="UniProtKB-KW"/>
</dbReference>
<evidence type="ECO:0000256" key="5">
    <source>
        <dbReference type="ARBA" id="ARBA00022692"/>
    </source>
</evidence>
<dbReference type="GO" id="GO:0008658">
    <property type="term" value="F:penicillin binding"/>
    <property type="evidence" value="ECO:0007669"/>
    <property type="project" value="InterPro"/>
</dbReference>
<dbReference type="GO" id="GO:0030288">
    <property type="term" value="C:outer membrane-bounded periplasmic space"/>
    <property type="evidence" value="ECO:0007669"/>
    <property type="project" value="TreeGrafter"/>
</dbReference>
<dbReference type="GO" id="GO:0071555">
    <property type="term" value="P:cell wall organization"/>
    <property type="evidence" value="ECO:0007669"/>
    <property type="project" value="UniProtKB-KW"/>
</dbReference>
<name>A0A383CFC1_9ZZZZ</name>
<evidence type="ECO:0000259" key="12">
    <source>
        <dbReference type="Pfam" id="PF17092"/>
    </source>
</evidence>
<evidence type="ECO:0000256" key="9">
    <source>
        <dbReference type="ARBA" id="ARBA00023136"/>
    </source>
</evidence>
<dbReference type="InterPro" id="IPR001460">
    <property type="entry name" value="PCN-bd_Tpept"/>
</dbReference>
<evidence type="ECO:0000256" key="7">
    <source>
        <dbReference type="ARBA" id="ARBA00022984"/>
    </source>
</evidence>
<protein>
    <recommendedName>
        <fullName evidence="14">Penicillin-binding protein transpeptidase domain-containing protein</fullName>
    </recommendedName>
</protein>
<dbReference type="Pfam" id="PF00905">
    <property type="entry name" value="Transpeptidase"/>
    <property type="match status" value="1"/>
</dbReference>
<evidence type="ECO:0000313" key="13">
    <source>
        <dbReference type="EMBL" id="SVE30763.1"/>
    </source>
</evidence>
<evidence type="ECO:0000256" key="10">
    <source>
        <dbReference type="ARBA" id="ARBA00023316"/>
    </source>
</evidence>
<dbReference type="GO" id="GO:0008955">
    <property type="term" value="F:peptidoglycan glycosyltransferase activity"/>
    <property type="evidence" value="ECO:0007669"/>
    <property type="project" value="TreeGrafter"/>
</dbReference>
<evidence type="ECO:0008006" key="14">
    <source>
        <dbReference type="Google" id="ProtNLM"/>
    </source>
</evidence>
<evidence type="ECO:0000256" key="3">
    <source>
        <dbReference type="ARBA" id="ARBA00022676"/>
    </source>
</evidence>
<dbReference type="GO" id="GO:0008360">
    <property type="term" value="P:regulation of cell shape"/>
    <property type="evidence" value="ECO:0007669"/>
    <property type="project" value="UniProtKB-KW"/>
</dbReference>
<feature type="non-terminal residue" evidence="13">
    <location>
        <position position="1"/>
    </location>
</feature>
<dbReference type="Gene3D" id="3.40.710.10">
    <property type="entry name" value="DD-peptidase/beta-lactamase superfamily"/>
    <property type="match status" value="2"/>
</dbReference>
<dbReference type="SUPFAM" id="SSF56601">
    <property type="entry name" value="beta-lactamase/transpeptidase-like"/>
    <property type="match status" value="1"/>
</dbReference>
<keyword evidence="1" id="KW-1003">Cell membrane</keyword>
<keyword evidence="9" id="KW-0472">Membrane</keyword>
<reference evidence="13" key="1">
    <citation type="submission" date="2018-05" db="EMBL/GenBank/DDBJ databases">
        <authorList>
            <person name="Lanie J.A."/>
            <person name="Ng W.-L."/>
            <person name="Kazmierczak K.M."/>
            <person name="Andrzejewski T.M."/>
            <person name="Davidsen T.M."/>
            <person name="Wayne K.J."/>
            <person name="Tettelin H."/>
            <person name="Glass J.I."/>
            <person name="Rusch D."/>
            <person name="Podicherti R."/>
            <person name="Tsui H.-C.T."/>
            <person name="Winkler M.E."/>
        </authorList>
    </citation>
    <scope>NUCLEOTIDE SEQUENCE</scope>
</reference>
<keyword evidence="10" id="KW-0961">Cell wall biogenesis/degradation</keyword>
<dbReference type="InterPro" id="IPR012338">
    <property type="entry name" value="Beta-lactam/transpept-like"/>
</dbReference>
<feature type="non-terminal residue" evidence="13">
    <location>
        <position position="241"/>
    </location>
</feature>
<keyword evidence="3" id="KW-0328">Glycosyltransferase</keyword>
<keyword evidence="8" id="KW-1133">Transmembrane helix</keyword>
<proteinExistence type="predicted"/>
<gene>
    <name evidence="13" type="ORF">METZ01_LOCUS483617</name>
</gene>
<evidence type="ECO:0000256" key="8">
    <source>
        <dbReference type="ARBA" id="ARBA00022989"/>
    </source>
</evidence>
<evidence type="ECO:0000256" key="6">
    <source>
        <dbReference type="ARBA" id="ARBA00022960"/>
    </source>
</evidence>
<feature type="domain" description="Penicillin-binding protein transpeptidase" evidence="11">
    <location>
        <begin position="178"/>
        <end position="236"/>
    </location>
</feature>
<dbReference type="PANTHER" id="PTHR32282:SF27">
    <property type="entry name" value="PENICILLIN-BINDING PROTEIN 1A"/>
    <property type="match status" value="1"/>
</dbReference>
<dbReference type="PANTHER" id="PTHR32282">
    <property type="entry name" value="BINDING PROTEIN TRANSPEPTIDASE, PUTATIVE-RELATED"/>
    <property type="match status" value="1"/>
</dbReference>
<dbReference type="InterPro" id="IPR050396">
    <property type="entry name" value="Glycosyltr_51/Transpeptidase"/>
</dbReference>
<evidence type="ECO:0000259" key="11">
    <source>
        <dbReference type="Pfam" id="PF00905"/>
    </source>
</evidence>
<keyword evidence="7" id="KW-0573">Peptidoglycan synthesis</keyword>
<dbReference type="EMBL" id="UINC01208293">
    <property type="protein sequence ID" value="SVE30763.1"/>
    <property type="molecule type" value="Genomic_DNA"/>
</dbReference>
<evidence type="ECO:0000256" key="4">
    <source>
        <dbReference type="ARBA" id="ARBA00022679"/>
    </source>
</evidence>
<evidence type="ECO:0000256" key="2">
    <source>
        <dbReference type="ARBA" id="ARBA00022519"/>
    </source>
</evidence>
<dbReference type="InterPro" id="IPR031376">
    <property type="entry name" value="PCB_OB"/>
</dbReference>
<evidence type="ECO:0000256" key="1">
    <source>
        <dbReference type="ARBA" id="ARBA00022475"/>
    </source>
</evidence>
<keyword evidence="6" id="KW-0133">Cell shape</keyword>
<keyword evidence="4" id="KW-0808">Transferase</keyword>
<dbReference type="Pfam" id="PF17092">
    <property type="entry name" value="PCB_OB"/>
    <property type="match status" value="1"/>
</dbReference>
<keyword evidence="2" id="KW-0997">Cell inner membrane</keyword>
<feature type="domain" description="Penicillin-binding protein OB-like" evidence="12">
    <location>
        <begin position="83"/>
        <end position="176"/>
    </location>
</feature>
<organism evidence="13">
    <name type="scientific">marine metagenome</name>
    <dbReference type="NCBI Taxonomy" id="408172"/>
    <lineage>
        <taxon>unclassified sequences</taxon>
        <taxon>metagenomes</taxon>
        <taxon>ecological metagenomes</taxon>
    </lineage>
</organism>
<dbReference type="AlphaFoldDB" id="A0A383CFC1"/>
<keyword evidence="5" id="KW-0812">Transmembrane</keyword>
<accession>A0A383CFC1</accession>